<feature type="transmembrane region" description="Helical" evidence="1">
    <location>
        <begin position="52"/>
        <end position="72"/>
    </location>
</feature>
<feature type="transmembrane region" description="Helical" evidence="1">
    <location>
        <begin position="78"/>
        <end position="99"/>
    </location>
</feature>
<reference evidence="3" key="1">
    <citation type="journal article" date="2019" name="Int. J. Syst. Evol. Microbiol.">
        <title>The Global Catalogue of Microorganisms (GCM) 10K type strain sequencing project: providing services to taxonomists for standard genome sequencing and annotation.</title>
        <authorList>
            <consortium name="The Broad Institute Genomics Platform"/>
            <consortium name="The Broad Institute Genome Sequencing Center for Infectious Disease"/>
            <person name="Wu L."/>
            <person name="Ma J."/>
        </authorList>
    </citation>
    <scope>NUCLEOTIDE SEQUENCE [LARGE SCALE GENOMIC DNA]</scope>
    <source>
        <strain evidence="3">KCTC 62164</strain>
    </source>
</reference>
<accession>A0ABV7D7Z3</accession>
<gene>
    <name evidence="2" type="ORF">ACFOKA_14425</name>
</gene>
<keyword evidence="1" id="KW-0472">Membrane</keyword>
<organism evidence="2 3">
    <name type="scientific">Kordiimonas pumila</name>
    <dbReference type="NCBI Taxonomy" id="2161677"/>
    <lineage>
        <taxon>Bacteria</taxon>
        <taxon>Pseudomonadati</taxon>
        <taxon>Pseudomonadota</taxon>
        <taxon>Alphaproteobacteria</taxon>
        <taxon>Kordiimonadales</taxon>
        <taxon>Kordiimonadaceae</taxon>
        <taxon>Kordiimonas</taxon>
    </lineage>
</organism>
<protein>
    <submittedName>
        <fullName evidence="2">Uncharacterized protein</fullName>
    </submittedName>
</protein>
<dbReference type="Proteomes" id="UP001595444">
    <property type="component" value="Unassembled WGS sequence"/>
</dbReference>
<keyword evidence="1" id="KW-1133">Transmembrane helix</keyword>
<name>A0ABV7D7Z3_9PROT</name>
<proteinExistence type="predicted"/>
<evidence type="ECO:0000313" key="2">
    <source>
        <dbReference type="EMBL" id="MFC3053107.1"/>
    </source>
</evidence>
<sequence length="100" mass="10837">MTPLPYALSSKNWIGKASAGAILGFSFAIALSGLLAWFGPGGLLGGINKLQVNMWLVSPVWVAVLSICFLFKNGWSAWMWLGLLNCICFGALYGGRFLFF</sequence>
<dbReference type="RefSeq" id="WP_380083228.1">
    <property type="nucleotide sequence ID" value="NZ_JBHRSL010000010.1"/>
</dbReference>
<feature type="transmembrane region" description="Helical" evidence="1">
    <location>
        <begin position="20"/>
        <end position="40"/>
    </location>
</feature>
<dbReference type="EMBL" id="JBHRSL010000010">
    <property type="protein sequence ID" value="MFC3053107.1"/>
    <property type="molecule type" value="Genomic_DNA"/>
</dbReference>
<evidence type="ECO:0000313" key="3">
    <source>
        <dbReference type="Proteomes" id="UP001595444"/>
    </source>
</evidence>
<evidence type="ECO:0000256" key="1">
    <source>
        <dbReference type="SAM" id="Phobius"/>
    </source>
</evidence>
<keyword evidence="3" id="KW-1185">Reference proteome</keyword>
<comment type="caution">
    <text evidence="2">The sequence shown here is derived from an EMBL/GenBank/DDBJ whole genome shotgun (WGS) entry which is preliminary data.</text>
</comment>
<keyword evidence="1" id="KW-0812">Transmembrane</keyword>